<reference evidence="9" key="1">
    <citation type="journal article" date="2014" name="Int. J. Syst. Evol. Microbiol.">
        <title>Complete genome sequence of Corynebacterium casei LMG S-19264T (=DSM 44701T), isolated from a smear-ripened cheese.</title>
        <authorList>
            <consortium name="US DOE Joint Genome Institute (JGI-PGF)"/>
            <person name="Walter F."/>
            <person name="Albersmeier A."/>
            <person name="Kalinowski J."/>
            <person name="Ruckert C."/>
        </authorList>
    </citation>
    <scope>NUCLEOTIDE SEQUENCE</scope>
    <source>
        <strain evidence="9">KCTC 32513</strain>
    </source>
</reference>
<comment type="function">
    <text evidence="1 8">Assembles around the rod to form the L-ring and probably protects the motor/basal body from shearing forces during rotation.</text>
</comment>
<reference evidence="9" key="2">
    <citation type="submission" date="2020-09" db="EMBL/GenBank/DDBJ databases">
        <authorList>
            <person name="Sun Q."/>
            <person name="Kim S."/>
        </authorList>
    </citation>
    <scope>NUCLEOTIDE SEQUENCE</scope>
    <source>
        <strain evidence="9">KCTC 32513</strain>
    </source>
</reference>
<comment type="subcellular location">
    <subcellularLocation>
        <location evidence="2 8">Bacterial flagellum basal body</location>
    </subcellularLocation>
</comment>
<keyword evidence="4 8" id="KW-0732">Signal</keyword>
<protein>
    <recommendedName>
        <fullName evidence="3 8">Flagellar P-ring protein</fullName>
    </recommendedName>
    <alternativeName>
        <fullName evidence="7 8">Basal body P-ring protein</fullName>
    </alternativeName>
</protein>
<dbReference type="GO" id="GO:0009428">
    <property type="term" value="C:bacterial-type flagellum basal body, distal rod, P ring"/>
    <property type="evidence" value="ECO:0007669"/>
    <property type="project" value="InterPro"/>
</dbReference>
<dbReference type="GO" id="GO:0071973">
    <property type="term" value="P:bacterial-type flagellum-dependent cell motility"/>
    <property type="evidence" value="ECO:0007669"/>
    <property type="project" value="InterPro"/>
</dbReference>
<proteinExistence type="inferred from homology"/>
<dbReference type="Proteomes" id="UP000634004">
    <property type="component" value="Unassembled WGS sequence"/>
</dbReference>
<keyword evidence="9" id="KW-0969">Cilium</keyword>
<dbReference type="NCBIfam" id="NF003676">
    <property type="entry name" value="PRK05303.1"/>
    <property type="match status" value="1"/>
</dbReference>
<evidence type="ECO:0000256" key="6">
    <source>
        <dbReference type="ARBA" id="ARBA00023143"/>
    </source>
</evidence>
<dbReference type="PANTHER" id="PTHR30381">
    <property type="entry name" value="FLAGELLAR P-RING PERIPLASMIC PROTEIN FLGI"/>
    <property type="match status" value="1"/>
</dbReference>
<evidence type="ECO:0000313" key="9">
    <source>
        <dbReference type="EMBL" id="GHA89465.1"/>
    </source>
</evidence>
<keyword evidence="5" id="KW-0574">Periplasm</keyword>
<dbReference type="PANTHER" id="PTHR30381:SF0">
    <property type="entry name" value="FLAGELLAR P-RING PROTEIN"/>
    <property type="match status" value="1"/>
</dbReference>
<comment type="similarity">
    <text evidence="8">Belongs to the FlgI family.</text>
</comment>
<comment type="subunit">
    <text evidence="8">The basal body constitutes a major portion of the flagellar organelle and consists of four rings (L,P,S, and M) mounted on a central rod.</text>
</comment>
<dbReference type="PRINTS" id="PR01010">
    <property type="entry name" value="FLGPRINGFLGI"/>
</dbReference>
<keyword evidence="9" id="KW-0282">Flagellum</keyword>
<evidence type="ECO:0000256" key="5">
    <source>
        <dbReference type="ARBA" id="ARBA00022764"/>
    </source>
</evidence>
<dbReference type="HAMAP" id="MF_00416">
    <property type="entry name" value="FlgI"/>
    <property type="match status" value="1"/>
</dbReference>
<evidence type="ECO:0000256" key="4">
    <source>
        <dbReference type="ARBA" id="ARBA00022729"/>
    </source>
</evidence>
<accession>A0A8J3CR32</accession>
<dbReference type="EMBL" id="BMZH01000003">
    <property type="protein sequence ID" value="GHA89465.1"/>
    <property type="molecule type" value="Genomic_DNA"/>
</dbReference>
<keyword evidence="9" id="KW-0966">Cell projection</keyword>
<evidence type="ECO:0000256" key="3">
    <source>
        <dbReference type="ARBA" id="ARBA00019515"/>
    </source>
</evidence>
<dbReference type="InterPro" id="IPR001782">
    <property type="entry name" value="Flag_FlgI"/>
</dbReference>
<dbReference type="AlphaFoldDB" id="A0A8J3CR32"/>
<feature type="signal peptide" evidence="8">
    <location>
        <begin position="1"/>
        <end position="29"/>
    </location>
</feature>
<keyword evidence="10" id="KW-1185">Reference proteome</keyword>
<evidence type="ECO:0000256" key="8">
    <source>
        <dbReference type="HAMAP-Rule" id="MF_00416"/>
    </source>
</evidence>
<name>A0A8J3CR32_9PROT</name>
<keyword evidence="6 8" id="KW-0975">Bacterial flagellum</keyword>
<organism evidence="9 10">
    <name type="scientific">Algimonas arctica</name>
    <dbReference type="NCBI Taxonomy" id="1479486"/>
    <lineage>
        <taxon>Bacteria</taxon>
        <taxon>Pseudomonadati</taxon>
        <taxon>Pseudomonadota</taxon>
        <taxon>Alphaproteobacteria</taxon>
        <taxon>Maricaulales</taxon>
        <taxon>Robiginitomaculaceae</taxon>
        <taxon>Algimonas</taxon>
    </lineage>
</organism>
<evidence type="ECO:0000256" key="2">
    <source>
        <dbReference type="ARBA" id="ARBA00004117"/>
    </source>
</evidence>
<gene>
    <name evidence="9" type="primary">flgI2</name>
    <name evidence="8" type="synonym">flgI</name>
    <name evidence="9" type="ORF">GCM10009069_10720</name>
</gene>
<evidence type="ECO:0000256" key="1">
    <source>
        <dbReference type="ARBA" id="ARBA00002591"/>
    </source>
</evidence>
<feature type="chain" id="PRO_5035348360" description="Flagellar P-ring protein" evidence="8">
    <location>
        <begin position="30"/>
        <end position="375"/>
    </location>
</feature>
<evidence type="ECO:0000313" key="10">
    <source>
        <dbReference type="Proteomes" id="UP000634004"/>
    </source>
</evidence>
<sequence length="375" mass="39168" precursor="true">MMPRSFLHRTFSALALGALALVPATATMAAEVRIKDIADVQGVRGNDLVGYGLVIGLNGTGDTIRNSPYTEEALTNILERMGVNVQGTDFRPDNIAAVFVTATLPPFAREGSRIDVNVASIGDASSLSGGTLIMTPLNAPNGEIFALAQGSLLISGFEAEGDGASLTQGVPTAGSIPNGARVEREIPFDFRNQKTVRLALRSPDFTTAGRMEASINKAIGRNVATLMDPGTVEVDLSSLQGNAAHAMGRIENMTLKSAEIARVVIDQRSGTIVLSEAVKVSSVAIAQGNLTIKIAETPVASQPNPFGFGETVVLPRTNVQVQDGEPGQIGIVQEAVELPDLVAGLNALGVSPREMIDILKAIKTAGALHAELVLQ</sequence>
<evidence type="ECO:0000256" key="7">
    <source>
        <dbReference type="ARBA" id="ARBA00032344"/>
    </source>
</evidence>
<comment type="caution">
    <text evidence="9">The sequence shown here is derived from an EMBL/GenBank/DDBJ whole genome shotgun (WGS) entry which is preliminary data.</text>
</comment>
<dbReference type="Pfam" id="PF02119">
    <property type="entry name" value="FlgI"/>
    <property type="match status" value="1"/>
</dbReference>
<dbReference type="GO" id="GO:0005198">
    <property type="term" value="F:structural molecule activity"/>
    <property type="evidence" value="ECO:0007669"/>
    <property type="project" value="InterPro"/>
</dbReference>
<dbReference type="GO" id="GO:0030288">
    <property type="term" value="C:outer membrane-bounded periplasmic space"/>
    <property type="evidence" value="ECO:0007669"/>
    <property type="project" value="InterPro"/>
</dbReference>